<dbReference type="PROSITE" id="PS50262">
    <property type="entry name" value="G_PROTEIN_RECEP_F1_2"/>
    <property type="match status" value="1"/>
</dbReference>
<dbReference type="PANTHER" id="PTHR46709:SF14">
    <property type="entry name" value="G-PROTEIN COUPLED RECEPTORS FAMILY 1 PROFILE DOMAIN-CONTAINING PROTEIN"/>
    <property type="match status" value="1"/>
</dbReference>
<reference evidence="7 8" key="1">
    <citation type="journal article" date="2015" name="Genome Biol.">
        <title>Comparative genomics of Steinernema reveals deeply conserved gene regulatory networks.</title>
        <authorList>
            <person name="Dillman A.R."/>
            <person name="Macchietto M."/>
            <person name="Porter C.F."/>
            <person name="Rogers A."/>
            <person name="Williams B."/>
            <person name="Antoshechkin I."/>
            <person name="Lee M.M."/>
            <person name="Goodwin Z."/>
            <person name="Lu X."/>
            <person name="Lewis E.E."/>
            <person name="Goodrich-Blair H."/>
            <person name="Stock S.P."/>
            <person name="Adams B.J."/>
            <person name="Sternberg P.W."/>
            <person name="Mortazavi A."/>
        </authorList>
    </citation>
    <scope>NUCLEOTIDE SEQUENCE [LARGE SCALE GENOMIC DNA]</scope>
    <source>
        <strain evidence="7 8">ALL</strain>
    </source>
</reference>
<dbReference type="SUPFAM" id="SSF81321">
    <property type="entry name" value="Family A G protein-coupled receptor-like"/>
    <property type="match status" value="1"/>
</dbReference>
<protein>
    <recommendedName>
        <fullName evidence="6">G-protein coupled receptors family 1 profile domain-containing protein</fullName>
    </recommendedName>
</protein>
<dbReference type="PANTHER" id="PTHR46709">
    <property type="entry name" value="PROTEIN CBG23488-RELATED"/>
    <property type="match status" value="1"/>
</dbReference>
<name>A0A4V6A4H3_STECR</name>
<dbReference type="AlphaFoldDB" id="A0A4V6A4H3"/>
<feature type="domain" description="G-protein coupled receptors family 1 profile" evidence="6">
    <location>
        <begin position="51"/>
        <end position="164"/>
    </location>
</feature>
<evidence type="ECO:0000313" key="8">
    <source>
        <dbReference type="Proteomes" id="UP000298663"/>
    </source>
</evidence>
<sequence>MTSAVPSPSLQINFDILGGDEERCGDYETYTLARFIFLMFSSTIAAAGTCGNLLLVYLFLTRRYPNTPPTLYPTVLAVLDTLMCTLYILLFGTDAAVVFLHVESLFILYHWYIIPAYVLSRITQLAIPYMLIFATLERFVWIAEAGHAVLKKMYSTRGRYIMMG</sequence>
<evidence type="ECO:0000256" key="1">
    <source>
        <dbReference type="ARBA" id="ARBA00004370"/>
    </source>
</evidence>
<evidence type="ECO:0000313" key="7">
    <source>
        <dbReference type="EMBL" id="TKR86945.1"/>
    </source>
</evidence>
<gene>
    <name evidence="7" type="ORF">L596_011437</name>
</gene>
<keyword evidence="3 5" id="KW-1133">Transmembrane helix</keyword>
<feature type="transmembrane region" description="Helical" evidence="5">
    <location>
        <begin position="35"/>
        <end position="59"/>
    </location>
</feature>
<keyword evidence="8" id="KW-1185">Reference proteome</keyword>
<comment type="caution">
    <text evidence="7">The sequence shown here is derived from an EMBL/GenBank/DDBJ whole genome shotgun (WGS) entry which is preliminary data.</text>
</comment>
<organism evidence="7 8">
    <name type="scientific">Steinernema carpocapsae</name>
    <name type="common">Entomopathogenic nematode</name>
    <dbReference type="NCBI Taxonomy" id="34508"/>
    <lineage>
        <taxon>Eukaryota</taxon>
        <taxon>Metazoa</taxon>
        <taxon>Ecdysozoa</taxon>
        <taxon>Nematoda</taxon>
        <taxon>Chromadorea</taxon>
        <taxon>Rhabditida</taxon>
        <taxon>Tylenchina</taxon>
        <taxon>Panagrolaimomorpha</taxon>
        <taxon>Strongyloidoidea</taxon>
        <taxon>Steinernematidae</taxon>
        <taxon>Steinernema</taxon>
    </lineage>
</organism>
<dbReference type="EMBL" id="AZBU02000003">
    <property type="protein sequence ID" value="TKR86945.1"/>
    <property type="molecule type" value="Genomic_DNA"/>
</dbReference>
<evidence type="ECO:0000256" key="5">
    <source>
        <dbReference type="SAM" id="Phobius"/>
    </source>
</evidence>
<accession>A0A4V6A4H3</accession>
<evidence type="ECO:0000256" key="3">
    <source>
        <dbReference type="ARBA" id="ARBA00022989"/>
    </source>
</evidence>
<dbReference type="OrthoDB" id="5790572at2759"/>
<dbReference type="Proteomes" id="UP000298663">
    <property type="component" value="Unassembled WGS sequence"/>
</dbReference>
<evidence type="ECO:0000256" key="4">
    <source>
        <dbReference type="ARBA" id="ARBA00023136"/>
    </source>
</evidence>
<evidence type="ECO:0000259" key="6">
    <source>
        <dbReference type="PROSITE" id="PS50262"/>
    </source>
</evidence>
<dbReference type="InterPro" id="IPR017452">
    <property type="entry name" value="GPCR_Rhodpsn_7TM"/>
</dbReference>
<reference evidence="7 8" key="2">
    <citation type="journal article" date="2019" name="G3 (Bethesda)">
        <title>Hybrid Assembly of the Genome of the Entomopathogenic Nematode Steinernema carpocapsae Identifies the X-Chromosome.</title>
        <authorList>
            <person name="Serra L."/>
            <person name="Macchietto M."/>
            <person name="Macias-Munoz A."/>
            <person name="McGill C.J."/>
            <person name="Rodriguez I.M."/>
            <person name="Rodriguez B."/>
            <person name="Murad R."/>
            <person name="Mortazavi A."/>
        </authorList>
    </citation>
    <scope>NUCLEOTIDE SEQUENCE [LARGE SCALE GENOMIC DNA]</scope>
    <source>
        <strain evidence="7 8">ALL</strain>
    </source>
</reference>
<dbReference type="GO" id="GO:0016020">
    <property type="term" value="C:membrane"/>
    <property type="evidence" value="ECO:0007669"/>
    <property type="project" value="UniProtKB-SubCell"/>
</dbReference>
<feature type="transmembrane region" description="Helical" evidence="5">
    <location>
        <begin position="96"/>
        <end position="114"/>
    </location>
</feature>
<keyword evidence="4 5" id="KW-0472">Membrane</keyword>
<feature type="transmembrane region" description="Helical" evidence="5">
    <location>
        <begin position="71"/>
        <end position="90"/>
    </location>
</feature>
<dbReference type="Gene3D" id="1.20.1070.10">
    <property type="entry name" value="Rhodopsin 7-helix transmembrane proteins"/>
    <property type="match status" value="1"/>
</dbReference>
<evidence type="ECO:0000256" key="2">
    <source>
        <dbReference type="ARBA" id="ARBA00022692"/>
    </source>
</evidence>
<keyword evidence="2 5" id="KW-0812">Transmembrane</keyword>
<proteinExistence type="predicted"/>
<comment type="subcellular location">
    <subcellularLocation>
        <location evidence="1">Membrane</location>
    </subcellularLocation>
</comment>